<dbReference type="InterPro" id="IPR019496">
    <property type="entry name" value="NUFIP1_cons_dom"/>
</dbReference>
<keyword evidence="2 4" id="KW-0863">Zinc-finger</keyword>
<evidence type="ECO:0000259" key="6">
    <source>
        <dbReference type="PROSITE" id="PS50103"/>
    </source>
</evidence>
<comment type="caution">
    <text evidence="7">The sequence shown here is derived from an EMBL/GenBank/DDBJ whole genome shotgun (WGS) entry which is preliminary data.</text>
</comment>
<dbReference type="STRING" id="69771.A0A1V6PNW1"/>
<feature type="compositionally biased region" description="Low complexity" evidence="5">
    <location>
        <begin position="66"/>
        <end position="81"/>
    </location>
</feature>
<dbReference type="GO" id="GO:0005634">
    <property type="term" value="C:nucleus"/>
    <property type="evidence" value="ECO:0007669"/>
    <property type="project" value="TreeGrafter"/>
</dbReference>
<feature type="compositionally biased region" description="Low complexity" evidence="5">
    <location>
        <begin position="509"/>
        <end position="532"/>
    </location>
</feature>
<dbReference type="Gene3D" id="4.10.1000.10">
    <property type="entry name" value="Zinc finger, CCCH-type"/>
    <property type="match status" value="1"/>
</dbReference>
<evidence type="ECO:0000256" key="1">
    <source>
        <dbReference type="ARBA" id="ARBA00022723"/>
    </source>
</evidence>
<evidence type="ECO:0000256" key="5">
    <source>
        <dbReference type="SAM" id="MobiDB-lite"/>
    </source>
</evidence>
<proteinExistence type="predicted"/>
<feature type="region of interest" description="Disordered" evidence="5">
    <location>
        <begin position="331"/>
        <end position="398"/>
    </location>
</feature>
<dbReference type="PANTHER" id="PTHR13309">
    <property type="entry name" value="NUCLEAR FRAGILE X MENTAL RETARDATION PROTEIN INTERACTING PROTEIN 1"/>
    <property type="match status" value="1"/>
</dbReference>
<evidence type="ECO:0000256" key="3">
    <source>
        <dbReference type="ARBA" id="ARBA00022833"/>
    </source>
</evidence>
<name>A0A1V6PNW1_PENDC</name>
<feature type="region of interest" description="Disordered" evidence="5">
    <location>
        <begin position="431"/>
        <end position="605"/>
    </location>
</feature>
<dbReference type="GO" id="GO:0008270">
    <property type="term" value="F:zinc ion binding"/>
    <property type="evidence" value="ECO:0007669"/>
    <property type="project" value="UniProtKB-KW"/>
</dbReference>
<keyword evidence="3 4" id="KW-0862">Zinc</keyword>
<feature type="compositionally biased region" description="Basic and acidic residues" evidence="5">
    <location>
        <begin position="389"/>
        <end position="398"/>
    </location>
</feature>
<dbReference type="PANTHER" id="PTHR13309:SF0">
    <property type="entry name" value="FMR1-INTERACTING PROTEIN NUFIP1"/>
    <property type="match status" value="1"/>
</dbReference>
<keyword evidence="8" id="KW-1185">Reference proteome</keyword>
<reference evidence="8" key="1">
    <citation type="journal article" date="2017" name="Nat. Microbiol.">
        <title>Global analysis of biosynthetic gene clusters reveals vast potential of secondary metabolite production in Penicillium species.</title>
        <authorList>
            <person name="Nielsen J.C."/>
            <person name="Grijseels S."/>
            <person name="Prigent S."/>
            <person name="Ji B."/>
            <person name="Dainat J."/>
            <person name="Nielsen K.F."/>
            <person name="Frisvad J.C."/>
            <person name="Workman M."/>
            <person name="Nielsen J."/>
        </authorList>
    </citation>
    <scope>NUCLEOTIDE SEQUENCE [LARGE SCALE GENOMIC DNA]</scope>
    <source>
        <strain evidence="8">IBT 11843</strain>
    </source>
</reference>
<feature type="region of interest" description="Disordered" evidence="5">
    <location>
        <begin position="1"/>
        <end position="316"/>
    </location>
</feature>
<dbReference type="InterPro" id="IPR036855">
    <property type="entry name" value="Znf_CCCH_sf"/>
</dbReference>
<dbReference type="GO" id="GO:0000492">
    <property type="term" value="P:box C/D snoRNP assembly"/>
    <property type="evidence" value="ECO:0007669"/>
    <property type="project" value="TreeGrafter"/>
</dbReference>
<dbReference type="PROSITE" id="PS50103">
    <property type="entry name" value="ZF_C3H1"/>
    <property type="match status" value="1"/>
</dbReference>
<dbReference type="OMA" id="VMEAIVW"/>
<feature type="domain" description="C3H1-type" evidence="6">
    <location>
        <begin position="564"/>
        <end position="592"/>
    </location>
</feature>
<feature type="compositionally biased region" description="Basic residues" evidence="5">
    <location>
        <begin position="203"/>
        <end position="217"/>
    </location>
</feature>
<feature type="compositionally biased region" description="Low complexity" evidence="5">
    <location>
        <begin position="168"/>
        <end position="177"/>
    </location>
</feature>
<dbReference type="SUPFAM" id="SSF90229">
    <property type="entry name" value="CCCH zinc finger"/>
    <property type="match status" value="1"/>
</dbReference>
<sequence>MSSQGFSFPPPPPPPPTSQQPAGAPSAQHGHWNGRGAGGRGRGRGNRGRGGGGRHHQDIGRSSFPNTTGYNYAPGNYGYPAQPTPATSYMTTPPYPHQQPNFQHPPNPPPYQSPQPFSQPAGAAAYQPLPGYNNPNIGHSTSYSTPPTTPYPAGISTHQHASPPPNPMMMGSMPWGPEVQASPGSYGVAPPGHRRGSWSSHSHGNHGPKSRNHHKRDHSSAFNKPQSTVPRTPAAPAVPSFGNPLPSKPPPAADATRKPKKRKRKHNQLGLTPKTEEHESSEEEEDADEESKLAQSGSGAAPIQFTYKGQTAKLQSPSDIAAWIAERRKKFPTQARVEEKKKAWEEAKAARDAAREAARQEKEKEKEKAKQKQLEQNPNGEAADPALDEAMKAQRKADKIRRNLDREQKRFAKAEAAAEAARLKVEALQKQAQGLDKHQVPQANGAGAPEIKPGVDIKTEPSESSEGVDSIPLDATDTPKAPVSELVDTSPILAETVDATTGRLEGAMDISSDVSDWTSSSGSDTGSKSDSDSGSDSDSDGDSAPEEATSRRQGPERVPPPPREGKKIRCRHFARSGHCNRGDSCQFSHEAPERGPKAKTKTKTVEKGRKGLLQALLDRQREDEDRRAMEVINWLGQNGLLGPSTGAPL</sequence>
<feature type="compositionally biased region" description="Acidic residues" evidence="5">
    <location>
        <begin position="533"/>
        <end position="545"/>
    </location>
</feature>
<organism evidence="7 8">
    <name type="scientific">Penicillium decumbens</name>
    <dbReference type="NCBI Taxonomy" id="69771"/>
    <lineage>
        <taxon>Eukaryota</taxon>
        <taxon>Fungi</taxon>
        <taxon>Dikarya</taxon>
        <taxon>Ascomycota</taxon>
        <taxon>Pezizomycotina</taxon>
        <taxon>Eurotiomycetes</taxon>
        <taxon>Eurotiomycetidae</taxon>
        <taxon>Eurotiales</taxon>
        <taxon>Aspergillaceae</taxon>
        <taxon>Penicillium</taxon>
    </lineage>
</organism>
<dbReference type="SMART" id="SM00356">
    <property type="entry name" value="ZnF_C3H1"/>
    <property type="match status" value="1"/>
</dbReference>
<evidence type="ECO:0000313" key="8">
    <source>
        <dbReference type="Proteomes" id="UP000191522"/>
    </source>
</evidence>
<dbReference type="Pfam" id="PF10453">
    <property type="entry name" value="NUFIP1"/>
    <property type="match status" value="1"/>
</dbReference>
<dbReference type="EMBL" id="MDYL01000001">
    <property type="protein sequence ID" value="OQD78709.1"/>
    <property type="molecule type" value="Genomic_DNA"/>
</dbReference>
<feature type="compositionally biased region" description="Polar residues" evidence="5">
    <location>
        <begin position="307"/>
        <end position="316"/>
    </location>
</feature>
<feature type="compositionally biased region" description="Pro residues" evidence="5">
    <location>
        <begin position="8"/>
        <end position="18"/>
    </location>
</feature>
<feature type="zinc finger region" description="C3H1-type" evidence="4">
    <location>
        <begin position="564"/>
        <end position="592"/>
    </location>
</feature>
<dbReference type="Pfam" id="PF00642">
    <property type="entry name" value="zf-CCCH"/>
    <property type="match status" value="1"/>
</dbReference>
<feature type="compositionally biased region" description="Acidic residues" evidence="5">
    <location>
        <begin position="279"/>
        <end position="289"/>
    </location>
</feature>
<accession>A0A1V6PNW1</accession>
<gene>
    <name evidence="7" type="ORF">PENDEC_c001G02887</name>
</gene>
<dbReference type="GO" id="GO:0003723">
    <property type="term" value="F:RNA binding"/>
    <property type="evidence" value="ECO:0007669"/>
    <property type="project" value="InterPro"/>
</dbReference>
<evidence type="ECO:0000256" key="4">
    <source>
        <dbReference type="PROSITE-ProRule" id="PRU00723"/>
    </source>
</evidence>
<feature type="compositionally biased region" description="Basic residues" evidence="5">
    <location>
        <begin position="566"/>
        <end position="575"/>
    </location>
</feature>
<feature type="compositionally biased region" description="Low complexity" evidence="5">
    <location>
        <begin position="19"/>
        <end position="28"/>
    </location>
</feature>
<dbReference type="InterPro" id="IPR000571">
    <property type="entry name" value="Znf_CCCH"/>
</dbReference>
<protein>
    <recommendedName>
        <fullName evidence="6">C3H1-type domain-containing protein</fullName>
    </recommendedName>
</protein>
<feature type="compositionally biased region" description="Pro residues" evidence="5">
    <location>
        <begin position="93"/>
        <end position="113"/>
    </location>
</feature>
<dbReference type="OrthoDB" id="273070at2759"/>
<feature type="compositionally biased region" description="Low complexity" evidence="5">
    <location>
        <begin position="228"/>
        <end position="239"/>
    </location>
</feature>
<dbReference type="Proteomes" id="UP000191522">
    <property type="component" value="Unassembled WGS sequence"/>
</dbReference>
<feature type="compositionally biased region" description="Basic and acidic residues" evidence="5">
    <location>
        <begin position="336"/>
        <end position="373"/>
    </location>
</feature>
<evidence type="ECO:0000313" key="7">
    <source>
        <dbReference type="EMBL" id="OQD78709.1"/>
    </source>
</evidence>
<feature type="compositionally biased region" description="Basic residues" evidence="5">
    <location>
        <begin position="258"/>
        <end position="267"/>
    </location>
</feature>
<dbReference type="AlphaFoldDB" id="A0A1V6PNW1"/>
<evidence type="ECO:0000256" key="2">
    <source>
        <dbReference type="ARBA" id="ARBA00022771"/>
    </source>
</evidence>
<keyword evidence="1 4" id="KW-0479">Metal-binding</keyword>
<dbReference type="InterPro" id="IPR039136">
    <property type="entry name" value="NUFIP1-like"/>
</dbReference>